<dbReference type="SUPFAM" id="SSF54427">
    <property type="entry name" value="NTF2-like"/>
    <property type="match status" value="1"/>
</dbReference>
<dbReference type="EMBL" id="JAUHHC010000003">
    <property type="protein sequence ID" value="MDN3921426.1"/>
    <property type="molecule type" value="Genomic_DNA"/>
</dbReference>
<keyword evidence="3" id="KW-1185">Reference proteome</keyword>
<accession>A0ABT8DTM6</accession>
<dbReference type="RefSeq" id="WP_290359718.1">
    <property type="nucleotide sequence ID" value="NZ_JAUHHC010000003.1"/>
</dbReference>
<comment type="caution">
    <text evidence="2">The sequence shown here is derived from an EMBL/GenBank/DDBJ whole genome shotgun (WGS) entry which is preliminary data.</text>
</comment>
<dbReference type="Gene3D" id="3.10.450.50">
    <property type="match status" value="1"/>
</dbReference>
<name>A0ABT8DTM6_9BURK</name>
<dbReference type="InterPro" id="IPR011944">
    <property type="entry name" value="Steroid_delta5-4_isomerase"/>
</dbReference>
<sequence length="134" mass="14567">MDETQRDEEAQIRALLDQWMAATRAGRVEEVLALVAEDAVFLMASRGPMDKAEFARLSRAQAGAGAPTIDGHSEIAEIQLALPWAFIWTRLRVRVTPPGGATMERAGHTLTVLSKATGRWQIARDANMLAPVSG</sequence>
<proteinExistence type="predicted"/>
<evidence type="ECO:0000259" key="1">
    <source>
        <dbReference type="Pfam" id="PF14534"/>
    </source>
</evidence>
<dbReference type="Pfam" id="PF14534">
    <property type="entry name" value="DUF4440"/>
    <property type="match status" value="1"/>
</dbReference>
<protein>
    <submittedName>
        <fullName evidence="2">SgcJ/EcaC family oxidoreductase</fullName>
    </submittedName>
</protein>
<reference evidence="2 3" key="1">
    <citation type="submission" date="2023-06" db="EMBL/GenBank/DDBJ databases">
        <title>Pelomonas sp. PFR6 16S ribosomal RNA gene Genome sequencing and assembly.</title>
        <authorList>
            <person name="Woo H."/>
        </authorList>
    </citation>
    <scope>NUCLEOTIDE SEQUENCE [LARGE SCALE GENOMIC DNA]</scope>
    <source>
        <strain evidence="2 3">PFR6</strain>
    </source>
</reference>
<gene>
    <name evidence="2" type="ORF">QWJ38_14120</name>
</gene>
<dbReference type="InterPro" id="IPR027843">
    <property type="entry name" value="DUF4440"/>
</dbReference>
<evidence type="ECO:0000313" key="2">
    <source>
        <dbReference type="EMBL" id="MDN3921426.1"/>
    </source>
</evidence>
<dbReference type="InterPro" id="IPR032710">
    <property type="entry name" value="NTF2-like_dom_sf"/>
</dbReference>
<dbReference type="NCBIfam" id="TIGR02246">
    <property type="entry name" value="SgcJ/EcaC family oxidoreductase"/>
    <property type="match status" value="1"/>
</dbReference>
<feature type="domain" description="DUF4440" evidence="1">
    <location>
        <begin position="12"/>
        <end position="122"/>
    </location>
</feature>
<evidence type="ECO:0000313" key="3">
    <source>
        <dbReference type="Proteomes" id="UP001228044"/>
    </source>
</evidence>
<dbReference type="Proteomes" id="UP001228044">
    <property type="component" value="Unassembled WGS sequence"/>
</dbReference>
<organism evidence="2 3">
    <name type="scientific">Roseateles violae</name>
    <dbReference type="NCBI Taxonomy" id="3058042"/>
    <lineage>
        <taxon>Bacteria</taxon>
        <taxon>Pseudomonadati</taxon>
        <taxon>Pseudomonadota</taxon>
        <taxon>Betaproteobacteria</taxon>
        <taxon>Burkholderiales</taxon>
        <taxon>Sphaerotilaceae</taxon>
        <taxon>Roseateles</taxon>
    </lineage>
</organism>